<evidence type="ECO:0000259" key="2">
    <source>
        <dbReference type="Pfam" id="PF03184"/>
    </source>
</evidence>
<proteinExistence type="predicted"/>
<evidence type="ECO:0000313" key="3">
    <source>
        <dbReference type="EMBL" id="KAJ8896234.1"/>
    </source>
</evidence>
<keyword evidence="1" id="KW-1133">Transmembrane helix</keyword>
<keyword evidence="4" id="KW-1185">Reference proteome</keyword>
<dbReference type="Gene3D" id="3.30.420.10">
    <property type="entry name" value="Ribonuclease H-like superfamily/Ribonuclease H"/>
    <property type="match status" value="1"/>
</dbReference>
<dbReference type="PANTHER" id="PTHR19303:SF74">
    <property type="entry name" value="POGO TRANSPOSABLE ELEMENT WITH KRAB DOMAIN"/>
    <property type="match status" value="1"/>
</dbReference>
<dbReference type="EMBL" id="JARBHB010000001">
    <property type="protein sequence ID" value="KAJ8896234.1"/>
    <property type="molecule type" value="Genomic_DNA"/>
</dbReference>
<dbReference type="InterPro" id="IPR036397">
    <property type="entry name" value="RNaseH_sf"/>
</dbReference>
<gene>
    <name evidence="3" type="ORF">PR048_001577</name>
</gene>
<evidence type="ECO:0000256" key="1">
    <source>
        <dbReference type="SAM" id="Phobius"/>
    </source>
</evidence>
<accession>A0ABQ9IHX2</accession>
<reference evidence="3 4" key="1">
    <citation type="submission" date="2023-02" db="EMBL/GenBank/DDBJ databases">
        <title>LHISI_Scaffold_Assembly.</title>
        <authorList>
            <person name="Stuart O.P."/>
            <person name="Cleave R."/>
            <person name="Magrath M.J.L."/>
            <person name="Mikheyev A.S."/>
        </authorList>
    </citation>
    <scope>NUCLEOTIDE SEQUENCE [LARGE SCALE GENOMIC DNA]</scope>
    <source>
        <strain evidence="3">Daus_M_001</strain>
        <tissue evidence="3">Leg muscle</tissue>
    </source>
</reference>
<dbReference type="PANTHER" id="PTHR19303">
    <property type="entry name" value="TRANSPOSON"/>
    <property type="match status" value="1"/>
</dbReference>
<dbReference type="Pfam" id="PF03184">
    <property type="entry name" value="DDE_1"/>
    <property type="match status" value="1"/>
</dbReference>
<comment type="caution">
    <text evidence="3">The sequence shown here is derived from an EMBL/GenBank/DDBJ whole genome shotgun (WGS) entry which is preliminary data.</text>
</comment>
<keyword evidence="1" id="KW-0812">Transmembrane</keyword>
<organism evidence="3 4">
    <name type="scientific">Dryococelus australis</name>
    <dbReference type="NCBI Taxonomy" id="614101"/>
    <lineage>
        <taxon>Eukaryota</taxon>
        <taxon>Metazoa</taxon>
        <taxon>Ecdysozoa</taxon>
        <taxon>Arthropoda</taxon>
        <taxon>Hexapoda</taxon>
        <taxon>Insecta</taxon>
        <taxon>Pterygota</taxon>
        <taxon>Neoptera</taxon>
        <taxon>Polyneoptera</taxon>
        <taxon>Phasmatodea</taxon>
        <taxon>Verophasmatodea</taxon>
        <taxon>Anareolatae</taxon>
        <taxon>Phasmatidae</taxon>
        <taxon>Eurycanthinae</taxon>
        <taxon>Dryococelus</taxon>
    </lineage>
</organism>
<keyword evidence="1" id="KW-0472">Membrane</keyword>
<dbReference type="Proteomes" id="UP001159363">
    <property type="component" value="Chromosome 1"/>
</dbReference>
<protein>
    <recommendedName>
        <fullName evidence="2">DDE-1 domain-containing protein</fullName>
    </recommendedName>
</protein>
<feature type="transmembrane region" description="Helical" evidence="1">
    <location>
        <begin position="145"/>
        <end position="164"/>
    </location>
</feature>
<name>A0ABQ9IHX2_9NEOP</name>
<feature type="domain" description="DDE-1" evidence="2">
    <location>
        <begin position="145"/>
        <end position="262"/>
    </location>
</feature>
<evidence type="ECO:0000313" key="4">
    <source>
        <dbReference type="Proteomes" id="UP001159363"/>
    </source>
</evidence>
<dbReference type="InterPro" id="IPR004875">
    <property type="entry name" value="DDE_SF_endonuclease_dom"/>
</dbReference>
<dbReference type="InterPro" id="IPR050863">
    <property type="entry name" value="CenT-Element_Derived"/>
</dbReference>
<sequence length="391" mass="44296">MRERKTQCQSWDLQGMQAAVDAVSSRHLTPSAASKGFDLTISEVDTVAYKLSLKEELKFYAFKKRHPNLSVRKPEAPSLARARGMNKADVTNIFEMFENLLNINNLIHNADETGFQLNNRPEKILSMKGKRNAMSVTAKERGETVAVLTCVSATGVFLPPFLIFKGKNMKQEFRDNLLPGSVVFMSDSGYITIEIFRKKTNLLVLDGHSTHVSDPDILQFAVDNYIIMISLPPQTPHYIQPHDRSFFRYLKMHYHGACNRWINITKLQFGMLLSQAWGKACSVENSVSGFRAYGLVPFNPGAIPKSAFSPSECFQMAETETPAEGHIVHFKQQMQSLCPTPRILQKMSSSRCQKAAILTSPEHIKKMKENKDINTVKPKKEKLKRVQRTHF</sequence>